<keyword evidence="5" id="KW-1015">Disulfide bond</keyword>
<dbReference type="PANTHER" id="PTHR10913:SF6">
    <property type="entry name" value="FOLLISTATIN"/>
    <property type="match status" value="1"/>
</dbReference>
<feature type="compositionally biased region" description="Acidic residues" evidence="9">
    <location>
        <begin position="285"/>
        <end position="297"/>
    </location>
</feature>
<comment type="subcellular location">
    <subcellularLocation>
        <location evidence="1">Secreted</location>
    </subcellularLocation>
</comment>
<feature type="domain" description="Kazal-like" evidence="11">
    <location>
        <begin position="232"/>
        <end position="282"/>
    </location>
</feature>
<feature type="transmembrane region" description="Helical" evidence="10">
    <location>
        <begin position="180"/>
        <end position="204"/>
    </location>
</feature>
<dbReference type="InterPro" id="IPR050653">
    <property type="entry name" value="Prot_Inhib_GrowthFact_Antg"/>
</dbReference>
<evidence type="ECO:0000256" key="3">
    <source>
        <dbReference type="ARBA" id="ARBA00022729"/>
    </source>
</evidence>
<evidence type="ECO:0000256" key="2">
    <source>
        <dbReference type="ARBA" id="ARBA00022525"/>
    </source>
</evidence>
<dbReference type="FunFam" id="3.30.60.30:FF:000009">
    <property type="entry name" value="Follistatin a"/>
    <property type="match status" value="1"/>
</dbReference>
<accession>A0A7K8TH92</accession>
<reference evidence="12 13" key="1">
    <citation type="submission" date="2019-09" db="EMBL/GenBank/DDBJ databases">
        <title>Bird 10,000 Genomes (B10K) Project - Family phase.</title>
        <authorList>
            <person name="Zhang G."/>
        </authorList>
    </citation>
    <scope>NUCLEOTIDE SEQUENCE [LARGE SCALE GENOMIC DNA]</scope>
    <source>
        <strain evidence="12">B10K-CU-031-10</strain>
        <tissue evidence="12">Muscle</tissue>
    </source>
</reference>
<evidence type="ECO:0000259" key="11">
    <source>
        <dbReference type="PROSITE" id="PS51465"/>
    </source>
</evidence>
<evidence type="ECO:0000256" key="4">
    <source>
        <dbReference type="ARBA" id="ARBA00022737"/>
    </source>
</evidence>
<proteinExistence type="predicted"/>
<evidence type="ECO:0000256" key="5">
    <source>
        <dbReference type="ARBA" id="ARBA00023157"/>
    </source>
</evidence>
<name>A0A7K8TH92_9AVES</name>
<keyword evidence="6" id="KW-0325">Glycoprotein</keyword>
<keyword evidence="10" id="KW-0812">Transmembrane</keyword>
<dbReference type="GO" id="GO:0030154">
    <property type="term" value="P:cell differentiation"/>
    <property type="evidence" value="ECO:0007669"/>
    <property type="project" value="TreeGrafter"/>
</dbReference>
<dbReference type="SMART" id="SM00280">
    <property type="entry name" value="KAZAL"/>
    <property type="match status" value="2"/>
</dbReference>
<feature type="domain" description="Kazal-like" evidence="11">
    <location>
        <begin position="73"/>
        <end position="138"/>
    </location>
</feature>
<dbReference type="Pfam" id="PF09289">
    <property type="entry name" value="FOLN"/>
    <property type="match status" value="1"/>
</dbReference>
<dbReference type="InterPro" id="IPR002350">
    <property type="entry name" value="Kazal_dom"/>
</dbReference>
<keyword evidence="3" id="KW-0732">Signal</keyword>
<dbReference type="SMART" id="SM00274">
    <property type="entry name" value="FOLN"/>
    <property type="match status" value="2"/>
</dbReference>
<dbReference type="FunFam" id="3.90.290.10:FF:000013">
    <property type="entry name" value="Follistatin a"/>
    <property type="match status" value="1"/>
</dbReference>
<keyword evidence="10" id="KW-1133">Transmembrane helix</keyword>
<evidence type="ECO:0000256" key="7">
    <source>
        <dbReference type="ARBA" id="ARBA00039758"/>
    </source>
</evidence>
<dbReference type="Gene3D" id="3.90.290.10">
    <property type="entry name" value="TGF-beta binding (TB) domain"/>
    <property type="match status" value="1"/>
</dbReference>
<dbReference type="PROSITE" id="PS51465">
    <property type="entry name" value="KAZAL_2"/>
    <property type="match status" value="2"/>
</dbReference>
<dbReference type="SUPFAM" id="SSF100895">
    <property type="entry name" value="Kazal-type serine protease inhibitors"/>
    <property type="match status" value="2"/>
</dbReference>
<feature type="region of interest" description="Disordered" evidence="9">
    <location>
        <begin position="280"/>
        <end position="308"/>
    </location>
</feature>
<dbReference type="FunFam" id="3.30.60.30:FF:000024">
    <property type="entry name" value="Transmembrane agrin"/>
    <property type="match status" value="1"/>
</dbReference>
<evidence type="ECO:0000313" key="13">
    <source>
        <dbReference type="Proteomes" id="UP000538472"/>
    </source>
</evidence>
<dbReference type="GO" id="GO:0005576">
    <property type="term" value="C:extracellular region"/>
    <property type="evidence" value="ECO:0007669"/>
    <property type="project" value="UniProtKB-SubCell"/>
</dbReference>
<dbReference type="PANTHER" id="PTHR10913">
    <property type="entry name" value="FOLLISTATIN-RELATED"/>
    <property type="match status" value="1"/>
</dbReference>
<dbReference type="Proteomes" id="UP000538472">
    <property type="component" value="Unassembled WGS sequence"/>
</dbReference>
<dbReference type="InterPro" id="IPR003645">
    <property type="entry name" value="Fol_N"/>
</dbReference>
<gene>
    <name evidence="12" type="primary">Fst</name>
    <name evidence="12" type="ORF">NYCBRA_R10276</name>
</gene>
<dbReference type="InterPro" id="IPR036773">
    <property type="entry name" value="TB_dom_sf"/>
</dbReference>
<evidence type="ECO:0000256" key="9">
    <source>
        <dbReference type="SAM" id="MobiDB-lite"/>
    </source>
</evidence>
<evidence type="ECO:0000256" key="8">
    <source>
        <dbReference type="ARBA" id="ARBA00042260"/>
    </source>
</evidence>
<dbReference type="EMBL" id="VWZB01004081">
    <property type="protein sequence ID" value="NXF41361.1"/>
    <property type="molecule type" value="Genomic_DNA"/>
</dbReference>
<protein>
    <recommendedName>
        <fullName evidence="7">Follistatin</fullName>
    </recommendedName>
    <alternativeName>
        <fullName evidence="8">Activin-binding protein</fullName>
    </alternativeName>
</protein>
<organism evidence="12 13">
    <name type="scientific">Nyctibius bracteatus</name>
    <name type="common">Rufous potoo</name>
    <dbReference type="NCBI Taxonomy" id="48426"/>
    <lineage>
        <taxon>Eukaryota</taxon>
        <taxon>Metazoa</taxon>
        <taxon>Chordata</taxon>
        <taxon>Craniata</taxon>
        <taxon>Vertebrata</taxon>
        <taxon>Euteleostomi</taxon>
        <taxon>Archelosauria</taxon>
        <taxon>Archosauria</taxon>
        <taxon>Dinosauria</taxon>
        <taxon>Saurischia</taxon>
        <taxon>Theropoda</taxon>
        <taxon>Coelurosauria</taxon>
        <taxon>Aves</taxon>
        <taxon>Neognathae</taxon>
        <taxon>Neoaves</taxon>
        <taxon>Strisores</taxon>
        <taxon>Caprimulgiformes</taxon>
        <taxon>Nyctibiidae</taxon>
        <taxon>Nyctibius</taxon>
    </lineage>
</organism>
<keyword evidence="2" id="KW-0964">Secreted</keyword>
<dbReference type="CDD" id="cd00104">
    <property type="entry name" value="KAZAL_FS"/>
    <property type="match status" value="2"/>
</dbReference>
<dbReference type="AlphaFoldDB" id="A0A7K8TH92"/>
<evidence type="ECO:0000256" key="10">
    <source>
        <dbReference type="SAM" id="Phobius"/>
    </source>
</evidence>
<comment type="caution">
    <text evidence="12">The sequence shown here is derived from an EMBL/GenBank/DDBJ whole genome shotgun (WGS) entry which is preliminary data.</text>
</comment>
<dbReference type="Pfam" id="PF21333">
    <property type="entry name" value="FST_N"/>
    <property type="match status" value="1"/>
</dbReference>
<evidence type="ECO:0000256" key="6">
    <source>
        <dbReference type="ARBA" id="ARBA00023180"/>
    </source>
</evidence>
<feature type="non-terminal residue" evidence="12">
    <location>
        <position position="308"/>
    </location>
</feature>
<dbReference type="InterPro" id="IPR036058">
    <property type="entry name" value="Kazal_dom_sf"/>
</dbReference>
<evidence type="ECO:0000313" key="12">
    <source>
        <dbReference type="EMBL" id="NXF41361.1"/>
    </source>
</evidence>
<feature type="non-terminal residue" evidence="12">
    <location>
        <position position="1"/>
    </location>
</feature>
<keyword evidence="13" id="KW-1185">Reference proteome</keyword>
<keyword evidence="10" id="KW-0472">Membrane</keyword>
<dbReference type="Pfam" id="PF07648">
    <property type="entry name" value="Kazal_2"/>
    <property type="match status" value="2"/>
</dbReference>
<sequence>AGNCWLRQARNGRCQVLYKTDLSKEECCNTGRLTTSWTEEDVNDNTLFKWMIFNGGAPNCIPCKETCENVDCGLGKKCKMNKKNKPRCVCAPDCSNITWKGPVCGLDGKTYRNECALLKARCKEQPELEVQYQGKCKSRFANLIRSPSNAKGYVSELKSASIITSTASELCLCTVHKGKGVWGCLLLLVFFIFSLTSNILCIFLEAKSCEDIQCSAGKKCLWDFKVGRGRCALCDELCPESKSDEAVCASDNTTYPSECAMKEAACSMGVLLEVKHSGSCNSINEDPEEEEEDEDQDYSFPISSILEW</sequence>
<keyword evidence="4" id="KW-0677">Repeat</keyword>
<dbReference type="Gene3D" id="3.30.60.30">
    <property type="match status" value="2"/>
</dbReference>
<dbReference type="InterPro" id="IPR015369">
    <property type="entry name" value="Follistatin/Osteonectin_EGF"/>
</dbReference>
<evidence type="ECO:0000256" key="1">
    <source>
        <dbReference type="ARBA" id="ARBA00004613"/>
    </source>
</evidence>